<proteinExistence type="predicted"/>
<keyword evidence="2" id="KW-1185">Reference proteome</keyword>
<evidence type="ECO:0000313" key="2">
    <source>
        <dbReference type="Proteomes" id="UP001652503"/>
    </source>
</evidence>
<organism evidence="1 2">
    <name type="scientific">Albidovulum sediminicola</name>
    <dbReference type="NCBI Taxonomy" id="2984331"/>
    <lineage>
        <taxon>Bacteria</taxon>
        <taxon>Pseudomonadati</taxon>
        <taxon>Pseudomonadota</taxon>
        <taxon>Alphaproteobacteria</taxon>
        <taxon>Rhodobacterales</taxon>
        <taxon>Paracoccaceae</taxon>
        <taxon>Albidovulum</taxon>
    </lineage>
</organism>
<comment type="caution">
    <text evidence="1">The sequence shown here is derived from an EMBL/GenBank/DDBJ whole genome shotgun (WGS) entry which is preliminary data.</text>
</comment>
<gene>
    <name evidence="1" type="ORF">OE647_18490</name>
</gene>
<dbReference type="Proteomes" id="UP001652503">
    <property type="component" value="Unassembled WGS sequence"/>
</dbReference>
<sequence>MREPGTQESAFFAELRWYWRLRNGGVMPPMFIDFEASALSGWPVEVGLSW</sequence>
<dbReference type="EMBL" id="JAOWLA010000025">
    <property type="protein sequence ID" value="MCV2866702.1"/>
    <property type="molecule type" value="Genomic_DNA"/>
</dbReference>
<dbReference type="RefSeq" id="WP_263723238.1">
    <property type="nucleotide sequence ID" value="NZ_JAOWLA010000025.1"/>
</dbReference>
<evidence type="ECO:0000313" key="1">
    <source>
        <dbReference type="EMBL" id="MCV2866702.1"/>
    </source>
</evidence>
<reference evidence="1 2" key="1">
    <citation type="submission" date="2022-10" db="EMBL/GenBank/DDBJ databases">
        <title>Defluviimonas sp. nov., isolated from ocean surface water.</title>
        <authorList>
            <person name="He W."/>
            <person name="Wang L."/>
            <person name="Zhang D.-F."/>
        </authorList>
    </citation>
    <scope>NUCLEOTIDE SEQUENCE [LARGE SCALE GENOMIC DNA]</scope>
    <source>
        <strain evidence="1 2">WL0075</strain>
    </source>
</reference>
<name>A0ABT2Z6H2_9RHOB</name>
<accession>A0ABT2Z6H2</accession>
<protein>
    <submittedName>
        <fullName evidence="1">Uncharacterized protein</fullName>
    </submittedName>
</protein>